<feature type="region of interest" description="Disordered" evidence="6">
    <location>
        <begin position="1"/>
        <end position="29"/>
    </location>
</feature>
<evidence type="ECO:0000313" key="9">
    <source>
        <dbReference type="Proteomes" id="UP000291343"/>
    </source>
</evidence>
<evidence type="ECO:0000313" key="8">
    <source>
        <dbReference type="EMBL" id="RZF38627.1"/>
    </source>
</evidence>
<keyword evidence="9" id="KW-1185">Reference proteome</keyword>
<reference evidence="8 9" key="1">
    <citation type="journal article" date="2017" name="Gigascience">
        <title>Genome sequence of the small brown planthopper, Laodelphax striatellus.</title>
        <authorList>
            <person name="Zhu J."/>
            <person name="Jiang F."/>
            <person name="Wang X."/>
            <person name="Yang P."/>
            <person name="Bao Y."/>
            <person name="Zhao W."/>
            <person name="Wang W."/>
            <person name="Lu H."/>
            <person name="Wang Q."/>
            <person name="Cui N."/>
            <person name="Li J."/>
            <person name="Chen X."/>
            <person name="Luo L."/>
            <person name="Yu J."/>
            <person name="Kang L."/>
            <person name="Cui F."/>
        </authorList>
    </citation>
    <scope>NUCLEOTIDE SEQUENCE [LARGE SCALE GENOMIC DNA]</scope>
    <source>
        <strain evidence="8">Lst14</strain>
    </source>
</reference>
<feature type="domain" description="SAM-dependent MTase TRM10-type" evidence="7">
    <location>
        <begin position="99"/>
        <end position="229"/>
    </location>
</feature>
<evidence type="ECO:0000256" key="2">
    <source>
        <dbReference type="ARBA" id="ARBA00022603"/>
    </source>
</evidence>
<keyword evidence="4" id="KW-0949">S-adenosyl-L-methionine</keyword>
<evidence type="ECO:0000256" key="5">
    <source>
        <dbReference type="ARBA" id="ARBA00048434"/>
    </source>
</evidence>
<evidence type="ECO:0000256" key="3">
    <source>
        <dbReference type="ARBA" id="ARBA00022679"/>
    </source>
</evidence>
<dbReference type="InterPro" id="IPR028564">
    <property type="entry name" value="MT_TRM10-typ"/>
</dbReference>
<dbReference type="GO" id="GO:0008168">
    <property type="term" value="F:methyltransferase activity"/>
    <property type="evidence" value="ECO:0007669"/>
    <property type="project" value="UniProtKB-KW"/>
</dbReference>
<organism evidence="8 9">
    <name type="scientific">Laodelphax striatellus</name>
    <name type="common">Small brown planthopper</name>
    <name type="synonym">Delphax striatella</name>
    <dbReference type="NCBI Taxonomy" id="195883"/>
    <lineage>
        <taxon>Eukaryota</taxon>
        <taxon>Metazoa</taxon>
        <taxon>Ecdysozoa</taxon>
        <taxon>Arthropoda</taxon>
        <taxon>Hexapoda</taxon>
        <taxon>Insecta</taxon>
        <taxon>Pterygota</taxon>
        <taxon>Neoptera</taxon>
        <taxon>Paraneoptera</taxon>
        <taxon>Hemiptera</taxon>
        <taxon>Auchenorrhyncha</taxon>
        <taxon>Fulgoroidea</taxon>
        <taxon>Delphacidae</taxon>
        <taxon>Criomorphinae</taxon>
        <taxon>Laodelphax</taxon>
    </lineage>
</organism>
<gene>
    <name evidence="8" type="ORF">LSTR_LSTR014512</name>
</gene>
<feature type="region of interest" description="Disordered" evidence="6">
    <location>
        <begin position="202"/>
        <end position="229"/>
    </location>
</feature>
<evidence type="ECO:0000256" key="6">
    <source>
        <dbReference type="SAM" id="MobiDB-lite"/>
    </source>
</evidence>
<name>A0A482WYF0_LAOST</name>
<comment type="catalytic activity">
    <reaction evidence="5">
        <text>guanosine(9) in tRNA + S-adenosyl-L-methionine = N(1)-methylguanosine(9) in tRNA + S-adenosyl-L-homocysteine + H(+)</text>
        <dbReference type="Rhea" id="RHEA:43156"/>
        <dbReference type="Rhea" id="RHEA-COMP:10367"/>
        <dbReference type="Rhea" id="RHEA-COMP:10368"/>
        <dbReference type="ChEBI" id="CHEBI:15378"/>
        <dbReference type="ChEBI" id="CHEBI:57856"/>
        <dbReference type="ChEBI" id="CHEBI:59789"/>
        <dbReference type="ChEBI" id="CHEBI:73542"/>
        <dbReference type="ChEBI" id="CHEBI:74269"/>
        <dbReference type="EC" id="2.1.1.221"/>
    </reaction>
</comment>
<feature type="compositionally biased region" description="Basic and acidic residues" evidence="6">
    <location>
        <begin position="1"/>
        <end position="17"/>
    </location>
</feature>
<dbReference type="EMBL" id="QKKF02022057">
    <property type="protein sequence ID" value="RZF38627.1"/>
    <property type="molecule type" value="Genomic_DNA"/>
</dbReference>
<dbReference type="EC" id="2.1.1.221" evidence="1"/>
<comment type="caution">
    <text evidence="8">The sequence shown here is derived from an EMBL/GenBank/DDBJ whole genome shotgun (WGS) entry which is preliminary data.</text>
</comment>
<protein>
    <recommendedName>
        <fullName evidence="1">tRNA (guanine(9)-N(1))-methyltransferase</fullName>
        <ecNumber evidence="1">2.1.1.221</ecNumber>
    </recommendedName>
</protein>
<keyword evidence="2" id="KW-0489">Methyltransferase</keyword>
<dbReference type="STRING" id="195883.A0A482WYF0"/>
<evidence type="ECO:0000256" key="1">
    <source>
        <dbReference type="ARBA" id="ARBA00012797"/>
    </source>
</evidence>
<dbReference type="InterPro" id="IPR038459">
    <property type="entry name" value="MT_TRM10-typ_sf"/>
</dbReference>
<dbReference type="PANTHER" id="PTHR13563:SF13">
    <property type="entry name" value="TRNA METHYLTRANSFERASE 10 HOMOLOG A"/>
    <property type="match status" value="1"/>
</dbReference>
<sequence>MDDKKSCEASLKRKCDENSDNETSEDKLKRRRLDLDMEIMNVGYEGSQQELEKLSKRQKKKLLKSLKFKKVQPVKRKQERHRKKMKKIFAKLNNLDLGPSRKTLKRCLMSTSTCKVSVAIDLSFDDLMNEKEMQSCLKQINRCYCANRRVANPMQFHVLAINHVFEILLGVSEGRSWREAFLEVIPQRKGAMAKEEEAVVKKKEEEEKVVKEEKEEGKETEEGMESGRS</sequence>
<proteinExistence type="predicted"/>
<accession>A0A482WYF0</accession>
<dbReference type="GO" id="GO:0005654">
    <property type="term" value="C:nucleoplasm"/>
    <property type="evidence" value="ECO:0007669"/>
    <property type="project" value="TreeGrafter"/>
</dbReference>
<dbReference type="GO" id="GO:0002939">
    <property type="term" value="P:tRNA N1-guanine methylation"/>
    <property type="evidence" value="ECO:0007669"/>
    <property type="project" value="TreeGrafter"/>
</dbReference>
<evidence type="ECO:0000259" key="7">
    <source>
        <dbReference type="PROSITE" id="PS51675"/>
    </source>
</evidence>
<dbReference type="InParanoid" id="A0A482WYF0"/>
<dbReference type="PROSITE" id="PS51675">
    <property type="entry name" value="SAM_MT_TRM10"/>
    <property type="match status" value="1"/>
</dbReference>
<keyword evidence="3" id="KW-0808">Transferase</keyword>
<dbReference type="OrthoDB" id="278300at2759"/>
<dbReference type="AlphaFoldDB" id="A0A482WYF0"/>
<dbReference type="GO" id="GO:0000049">
    <property type="term" value="F:tRNA binding"/>
    <property type="evidence" value="ECO:0007669"/>
    <property type="project" value="TreeGrafter"/>
</dbReference>
<dbReference type="InterPro" id="IPR007356">
    <property type="entry name" value="tRNA_m1G_MeTrfase_euk"/>
</dbReference>
<evidence type="ECO:0000256" key="4">
    <source>
        <dbReference type="ARBA" id="ARBA00022691"/>
    </source>
</evidence>
<dbReference type="Proteomes" id="UP000291343">
    <property type="component" value="Unassembled WGS sequence"/>
</dbReference>
<dbReference type="Gene3D" id="3.40.1280.30">
    <property type="match status" value="2"/>
</dbReference>
<dbReference type="SMR" id="A0A482WYF0"/>
<dbReference type="PANTHER" id="PTHR13563">
    <property type="entry name" value="TRNA (GUANINE-9-) METHYLTRANSFERASE"/>
    <property type="match status" value="1"/>
</dbReference>